<comment type="subcellular location">
    <subcellularLocation>
        <location evidence="1">Membrane</location>
        <topology evidence="1">Multi-pass membrane protein</topology>
    </subcellularLocation>
</comment>
<evidence type="ECO:0000313" key="9">
    <source>
        <dbReference type="Proteomes" id="UP000515908"/>
    </source>
</evidence>
<protein>
    <recommendedName>
        <fullName evidence="6">Protein RER1</fullName>
    </recommendedName>
</protein>
<dbReference type="PIRSF" id="PIRSF016013">
    <property type="entry name" value="AtER_Rer1p"/>
    <property type="match status" value="1"/>
</dbReference>
<proteinExistence type="inferred from homology"/>
<keyword evidence="4 7" id="KW-1133">Transmembrane helix</keyword>
<evidence type="ECO:0000256" key="6">
    <source>
        <dbReference type="PIRNR" id="PIRNR016013"/>
    </source>
</evidence>
<dbReference type="AlphaFoldDB" id="A0A7G2CFR4"/>
<keyword evidence="3 7" id="KW-0812">Transmembrane</keyword>
<organism evidence="8 9">
    <name type="scientific">Angomonas deanei</name>
    <dbReference type="NCBI Taxonomy" id="59799"/>
    <lineage>
        <taxon>Eukaryota</taxon>
        <taxon>Discoba</taxon>
        <taxon>Euglenozoa</taxon>
        <taxon>Kinetoplastea</taxon>
        <taxon>Metakinetoplastina</taxon>
        <taxon>Trypanosomatida</taxon>
        <taxon>Trypanosomatidae</taxon>
        <taxon>Strigomonadinae</taxon>
        <taxon>Angomonas</taxon>
    </lineage>
</organism>
<dbReference type="InterPro" id="IPR004932">
    <property type="entry name" value="Rer1"/>
</dbReference>
<dbReference type="PANTHER" id="PTHR10743:SF0">
    <property type="entry name" value="PROTEIN RER1"/>
    <property type="match status" value="1"/>
</dbReference>
<evidence type="ECO:0000256" key="4">
    <source>
        <dbReference type="ARBA" id="ARBA00022989"/>
    </source>
</evidence>
<dbReference type="EMBL" id="LR877155">
    <property type="protein sequence ID" value="CAD2218369.1"/>
    <property type="molecule type" value="Genomic_DNA"/>
</dbReference>
<reference evidence="8 9" key="1">
    <citation type="submission" date="2020-08" db="EMBL/GenBank/DDBJ databases">
        <authorList>
            <person name="Newling K."/>
            <person name="Davey J."/>
            <person name="Forrester S."/>
        </authorList>
    </citation>
    <scope>NUCLEOTIDE SEQUENCE [LARGE SCALE GENOMIC DNA]</scope>
    <source>
        <strain evidence="9">Crithidia deanei Carvalho (ATCC PRA-265)</strain>
    </source>
</reference>
<name>A0A7G2CFR4_9TRYP</name>
<gene>
    <name evidence="8" type="ORF">ADEAN_000585700</name>
</gene>
<dbReference type="OrthoDB" id="448250at2759"/>
<accession>A0A7G2CFR4</accession>
<evidence type="ECO:0000256" key="3">
    <source>
        <dbReference type="ARBA" id="ARBA00022692"/>
    </source>
</evidence>
<evidence type="ECO:0000256" key="5">
    <source>
        <dbReference type="ARBA" id="ARBA00023136"/>
    </source>
</evidence>
<dbReference type="GO" id="GO:0000139">
    <property type="term" value="C:Golgi membrane"/>
    <property type="evidence" value="ECO:0007669"/>
    <property type="project" value="TreeGrafter"/>
</dbReference>
<keyword evidence="5 6" id="KW-0472">Membrane</keyword>
<dbReference type="Pfam" id="PF03248">
    <property type="entry name" value="Rer1"/>
    <property type="match status" value="1"/>
</dbReference>
<dbReference type="GO" id="GO:0005783">
    <property type="term" value="C:endoplasmic reticulum"/>
    <property type="evidence" value="ECO:0007669"/>
    <property type="project" value="GOC"/>
</dbReference>
<evidence type="ECO:0000256" key="2">
    <source>
        <dbReference type="ARBA" id="ARBA00006070"/>
    </source>
</evidence>
<dbReference type="PANTHER" id="PTHR10743">
    <property type="entry name" value="PROTEIN RER1"/>
    <property type="match status" value="1"/>
</dbReference>
<keyword evidence="9" id="KW-1185">Reference proteome</keyword>
<dbReference type="GO" id="GO:0006621">
    <property type="term" value="P:protein retention in ER lumen"/>
    <property type="evidence" value="ECO:0007669"/>
    <property type="project" value="TreeGrafter"/>
</dbReference>
<evidence type="ECO:0000313" key="8">
    <source>
        <dbReference type="EMBL" id="CAD2218369.1"/>
    </source>
</evidence>
<sequence>MEDFLKTGVERKEDWKTRAQKKYKQLLNSTLPHRSMRWVFFAFACLLYIARVSTHEGGFYVITYGLCIHLLFLLLMLITPDSDLFDDGPVESLLSTKSKNDPDEFRPFMPKMQEFTVWHDMFRAVLIALFLTMFNFLDIPVFWPILVIYFILLFSIQMGGRVKHMIKHGYVPWDKGKPKFVPKTNV</sequence>
<comment type="similarity">
    <text evidence="2 6">Belongs to the RER1 family.</text>
</comment>
<evidence type="ECO:0000256" key="7">
    <source>
        <dbReference type="SAM" id="Phobius"/>
    </source>
</evidence>
<feature type="transmembrane region" description="Helical" evidence="7">
    <location>
        <begin position="59"/>
        <end position="78"/>
    </location>
</feature>
<dbReference type="Proteomes" id="UP000515908">
    <property type="component" value="Chromosome 11"/>
</dbReference>
<dbReference type="GO" id="GO:0006890">
    <property type="term" value="P:retrograde vesicle-mediated transport, Golgi to endoplasmic reticulum"/>
    <property type="evidence" value="ECO:0007669"/>
    <property type="project" value="TreeGrafter"/>
</dbReference>
<feature type="transmembrane region" description="Helical" evidence="7">
    <location>
        <begin position="35"/>
        <end position="53"/>
    </location>
</feature>
<comment type="function">
    <text evidence="6">Involved in the retrieval of endoplasmic reticulum membrane proteins from the early Golgi compartment.</text>
</comment>
<evidence type="ECO:0000256" key="1">
    <source>
        <dbReference type="ARBA" id="ARBA00004141"/>
    </source>
</evidence>
<feature type="transmembrane region" description="Helical" evidence="7">
    <location>
        <begin position="115"/>
        <end position="136"/>
    </location>
</feature>
<dbReference type="VEuPathDB" id="TriTrypDB:ADEAN_000585700"/>